<dbReference type="InterPro" id="IPR014001">
    <property type="entry name" value="Helicase_ATP-bd"/>
</dbReference>
<dbReference type="SMART" id="SM00487">
    <property type="entry name" value="DEXDc"/>
    <property type="match status" value="1"/>
</dbReference>
<keyword evidence="8" id="KW-0238">DNA-binding</keyword>
<dbReference type="EMBL" id="NMUH01000142">
    <property type="protein sequence ID" value="MQL72797.1"/>
    <property type="molecule type" value="Genomic_DNA"/>
</dbReference>
<evidence type="ECO:0008006" key="16">
    <source>
        <dbReference type="Google" id="ProtNLM"/>
    </source>
</evidence>
<dbReference type="CDD" id="cd12091">
    <property type="entry name" value="FANCM_ID"/>
    <property type="match status" value="1"/>
</dbReference>
<dbReference type="CDD" id="cd18801">
    <property type="entry name" value="SF2_C_FANCM_Hef"/>
    <property type="match status" value="1"/>
</dbReference>
<dbReference type="GO" id="GO:0000400">
    <property type="term" value="F:four-way junction DNA binding"/>
    <property type="evidence" value="ECO:0007669"/>
    <property type="project" value="TreeGrafter"/>
</dbReference>
<feature type="domain" description="Helicase C-terminal" evidence="13">
    <location>
        <begin position="483"/>
        <end position="666"/>
    </location>
</feature>
<sequence length="1437" mass="159942">VRAAFEPLCPPTPPPSPLLPDRLCGSKLASRHPRRPASTMASSPSPIAVFDVVADDEFDWEAAVREIDSACEGPSVSTSSRPQPAAPIPHPPVQGPLRSHNLGKPARGPRQSTLDKFVGAHGKCSKGGGPEDAGTDVGGDTGGEQVVAVDIDMGAAKTWIYPVNVPLRDYQYNIAQTALFSNTLVALPTGLGKTLIAAVAMYNYFRWFPGGKIVFTAPSRPLVMQQIEACHKIVGIPQEWTIDMTGQMNPQKRSHFWRAKRVFFVTPQVLEKDIQSGVYACFHELILLLAVPVQLRILALTATPGSKQQTIQNVINNLHISRLEYRNESDPDVSKYVHNRKLELIEVAMTKDAVEINNLLMEGTQPFARTLNSLGLLRGRDFATLSPCELLNSRDMFRQAPPSTLPSVRCNEVEACFLVLITLYHVRKLLSSHGIRPAYEMLAEKLKQGPFSRLTSRNENIWNAKRLMEQSLSHGAPNPKLEKLKEVLLDHFRMRDCKDSRVIIFSNFRGSVRDIMSSLTDMGEVIKATEFIGQSSGKALKGQTQKVQQAVLQKFRDGGYNVIVATSIGEEGLDIMEVDLVICFDANISPLRMIQRMGRTGRKHDGRGYQRKQANNKTVRKHMHNGGAKSFDFHPSPRMVPHICKPQVQYVELSIEQFVPRGKKAREGFTRRSPLSKKMSKEEKCLIDRYFHSSEDIWKPSLIAFPSFQAFASRVHKVRHSSKTTGMLIDAMQCLQGQTFSRDRQDLSSEVDTYSDQPMKIVTFAADENDGKAHETSITVHRALNEDLGVMQVEGPDSDKPPKVVLEVRDGRHMPKLERPSQQAFVLHHFLYDEDFVTVDVNGDVSISSVPVLSISRKAPHAKIVMMPDTFRPLEYPLTDLQGVKDASRLSCTDNEHMLASACPNLDSNVQILHGAVNTLFRVSVSEGSPKCLENSVAEVPTEARKVGSASQAIKSTDALDDMELSPRLTHFFEKGIVPESPTTRTNHSPCSAARLVDTGIIYEHEDCGLHYNPANIHERGPDPDYTRIIDTPVKNNNPPAPANDSPCTPGLFAISSSCGVLRPNHVESEEAKSSTCEIQKGKCNSSGPLSVDTPMVDKNSCKEDWQSSSMEVSRSVHQTPKYKRLRKHCDLARKLPCKTLEENFCASVKRFCQHAVQANLKQVKHVTGKRKDKMKVKCLIEEEAEVSSDAEVSEDENDDKDDDAYEDSFIDDRTNSAEASVQAKDREIDMMAFYRRSLLTQSPMAMESPLFAQTSVHELSPRTAETGSCASERISNSLQTPGNKFRCEDRSIDQNSVTYQMGPEKIDLPFANDLTSQQLKQESKLEGRKRKLSFQHVALVPEKSFQKDQLIRSDSIGTESVHCQPDFNSDVLSFDDEFYEGLDLDAVEAQATKILRYKSEISAKQKALPVSSTEVEGDSDKDFEACPSFDLGIHFS</sequence>
<dbReference type="SUPFAM" id="SSF52540">
    <property type="entry name" value="P-loop containing nucleoside triphosphate hydrolases"/>
    <property type="match status" value="1"/>
</dbReference>
<evidence type="ECO:0000256" key="9">
    <source>
        <dbReference type="ARBA" id="ARBA00023204"/>
    </source>
</evidence>
<reference evidence="14" key="1">
    <citation type="submission" date="2017-07" db="EMBL/GenBank/DDBJ databases">
        <title>Taro Niue Genome Assembly and Annotation.</title>
        <authorList>
            <person name="Atibalentja N."/>
            <person name="Keating K."/>
            <person name="Fields C.J."/>
        </authorList>
    </citation>
    <scope>NUCLEOTIDE SEQUENCE</scope>
    <source>
        <strain evidence="14">Niue_2</strain>
        <tissue evidence="14">Leaf</tissue>
    </source>
</reference>
<dbReference type="CDD" id="cd18033">
    <property type="entry name" value="DEXDc_FANCM"/>
    <property type="match status" value="1"/>
</dbReference>
<dbReference type="PANTHER" id="PTHR14025">
    <property type="entry name" value="FANCONI ANEMIA GROUP M FANCM FAMILY MEMBER"/>
    <property type="match status" value="1"/>
</dbReference>
<evidence type="ECO:0000256" key="11">
    <source>
        <dbReference type="SAM" id="MobiDB-lite"/>
    </source>
</evidence>
<dbReference type="InterPro" id="IPR011545">
    <property type="entry name" value="DEAD/DEAH_box_helicase_dom"/>
</dbReference>
<dbReference type="GO" id="GO:0016787">
    <property type="term" value="F:hydrolase activity"/>
    <property type="evidence" value="ECO:0007669"/>
    <property type="project" value="UniProtKB-KW"/>
</dbReference>
<protein>
    <recommendedName>
        <fullName evidence="16">Fanconi anemia group M protein</fullName>
    </recommendedName>
</protein>
<comment type="subcellular location">
    <subcellularLocation>
        <location evidence="1">Nucleus</location>
    </subcellularLocation>
</comment>
<dbReference type="InterPro" id="IPR044749">
    <property type="entry name" value="FANCM_DEXDc"/>
</dbReference>
<organism evidence="14 15">
    <name type="scientific">Colocasia esculenta</name>
    <name type="common">Wild taro</name>
    <name type="synonym">Arum esculentum</name>
    <dbReference type="NCBI Taxonomy" id="4460"/>
    <lineage>
        <taxon>Eukaryota</taxon>
        <taxon>Viridiplantae</taxon>
        <taxon>Streptophyta</taxon>
        <taxon>Embryophyta</taxon>
        <taxon>Tracheophyta</taxon>
        <taxon>Spermatophyta</taxon>
        <taxon>Magnoliopsida</taxon>
        <taxon>Liliopsida</taxon>
        <taxon>Araceae</taxon>
        <taxon>Aroideae</taxon>
        <taxon>Colocasieae</taxon>
        <taxon>Colocasia</taxon>
    </lineage>
</organism>
<evidence type="ECO:0000313" key="14">
    <source>
        <dbReference type="EMBL" id="MQL72797.1"/>
    </source>
</evidence>
<evidence type="ECO:0000256" key="2">
    <source>
        <dbReference type="ARBA" id="ARBA00009889"/>
    </source>
</evidence>
<dbReference type="GO" id="GO:0036297">
    <property type="term" value="P:interstrand cross-link repair"/>
    <property type="evidence" value="ECO:0007669"/>
    <property type="project" value="TreeGrafter"/>
</dbReference>
<feature type="domain" description="Helicase ATP-binding" evidence="12">
    <location>
        <begin position="174"/>
        <end position="322"/>
    </location>
</feature>
<dbReference type="OrthoDB" id="6513042at2759"/>
<keyword evidence="7" id="KW-0067">ATP-binding</keyword>
<keyword evidence="4" id="KW-0227">DNA damage</keyword>
<evidence type="ECO:0000256" key="7">
    <source>
        <dbReference type="ARBA" id="ARBA00022840"/>
    </source>
</evidence>
<evidence type="ECO:0000256" key="4">
    <source>
        <dbReference type="ARBA" id="ARBA00022763"/>
    </source>
</evidence>
<dbReference type="GO" id="GO:0043138">
    <property type="term" value="F:3'-5' DNA helicase activity"/>
    <property type="evidence" value="ECO:0007669"/>
    <property type="project" value="InterPro"/>
</dbReference>
<keyword evidence="15" id="KW-1185">Reference proteome</keyword>
<proteinExistence type="inferred from homology"/>
<dbReference type="GO" id="GO:0005634">
    <property type="term" value="C:nucleus"/>
    <property type="evidence" value="ECO:0007669"/>
    <property type="project" value="UniProtKB-SubCell"/>
</dbReference>
<keyword evidence="6" id="KW-0347">Helicase</keyword>
<dbReference type="InterPro" id="IPR039686">
    <property type="entry name" value="FANCM/Mph1-like_ID"/>
</dbReference>
<dbReference type="SMART" id="SM00490">
    <property type="entry name" value="HELICc"/>
    <property type="match status" value="1"/>
</dbReference>
<dbReference type="PANTHER" id="PTHR14025:SF20">
    <property type="entry name" value="FANCONI ANEMIA GROUP M PROTEIN"/>
    <property type="match status" value="1"/>
</dbReference>
<accession>A0A843TS59</accession>
<feature type="region of interest" description="Disordered" evidence="11">
    <location>
        <begin position="1"/>
        <end position="47"/>
    </location>
</feature>
<comment type="similarity">
    <text evidence="2">Belongs to the DEAD box helicase family. DEAH subfamily. FANCM sub-subfamily.</text>
</comment>
<dbReference type="InterPro" id="IPR027417">
    <property type="entry name" value="P-loop_NTPase"/>
</dbReference>
<dbReference type="GO" id="GO:0005524">
    <property type="term" value="F:ATP binding"/>
    <property type="evidence" value="ECO:0007669"/>
    <property type="project" value="UniProtKB-KW"/>
</dbReference>
<evidence type="ECO:0000256" key="1">
    <source>
        <dbReference type="ARBA" id="ARBA00004123"/>
    </source>
</evidence>
<evidence type="ECO:0000256" key="3">
    <source>
        <dbReference type="ARBA" id="ARBA00022741"/>
    </source>
</evidence>
<dbReference type="Pfam" id="PF00270">
    <property type="entry name" value="DEAD"/>
    <property type="match status" value="1"/>
</dbReference>
<dbReference type="InterPro" id="IPR001650">
    <property type="entry name" value="Helicase_C-like"/>
</dbReference>
<evidence type="ECO:0000256" key="8">
    <source>
        <dbReference type="ARBA" id="ARBA00023125"/>
    </source>
</evidence>
<feature type="region of interest" description="Disordered" evidence="11">
    <location>
        <begin position="70"/>
        <end position="113"/>
    </location>
</feature>
<evidence type="ECO:0000259" key="12">
    <source>
        <dbReference type="PROSITE" id="PS51192"/>
    </source>
</evidence>
<evidence type="ECO:0000259" key="13">
    <source>
        <dbReference type="PROSITE" id="PS51194"/>
    </source>
</evidence>
<dbReference type="Gene3D" id="3.40.50.300">
    <property type="entry name" value="P-loop containing nucleotide triphosphate hydrolases"/>
    <property type="match status" value="2"/>
</dbReference>
<feature type="compositionally biased region" description="Pro residues" evidence="11">
    <location>
        <begin position="84"/>
        <end position="94"/>
    </location>
</feature>
<gene>
    <name evidence="14" type="ORF">Taro_005119</name>
</gene>
<keyword evidence="10" id="KW-0539">Nucleus</keyword>
<evidence type="ECO:0000256" key="5">
    <source>
        <dbReference type="ARBA" id="ARBA00022801"/>
    </source>
</evidence>
<dbReference type="Proteomes" id="UP000652761">
    <property type="component" value="Unassembled WGS sequence"/>
</dbReference>
<keyword evidence="9" id="KW-0234">DNA repair</keyword>
<dbReference type="Pfam" id="PF00271">
    <property type="entry name" value="Helicase_C"/>
    <property type="match status" value="1"/>
</dbReference>
<dbReference type="GO" id="GO:0045003">
    <property type="term" value="P:double-strand break repair via synthesis-dependent strand annealing"/>
    <property type="evidence" value="ECO:0007669"/>
    <property type="project" value="TreeGrafter"/>
</dbReference>
<feature type="non-terminal residue" evidence="14">
    <location>
        <position position="1"/>
    </location>
</feature>
<evidence type="ECO:0000256" key="10">
    <source>
        <dbReference type="ARBA" id="ARBA00023242"/>
    </source>
</evidence>
<evidence type="ECO:0000313" key="15">
    <source>
        <dbReference type="Proteomes" id="UP000652761"/>
    </source>
</evidence>
<comment type="caution">
    <text evidence="14">The sequence shown here is derived from an EMBL/GenBank/DDBJ whole genome shotgun (WGS) entry which is preliminary data.</text>
</comment>
<dbReference type="GO" id="GO:0009378">
    <property type="term" value="F:four-way junction helicase activity"/>
    <property type="evidence" value="ECO:0007669"/>
    <property type="project" value="TreeGrafter"/>
</dbReference>
<feature type="compositionally biased region" description="Pro residues" evidence="11">
    <location>
        <begin position="8"/>
        <end position="18"/>
    </location>
</feature>
<dbReference type="FunFam" id="3.40.50.300:FF:001992">
    <property type="entry name" value="ATP-dependent RNA helicase, putative"/>
    <property type="match status" value="1"/>
</dbReference>
<keyword evidence="3" id="KW-0547">Nucleotide-binding</keyword>
<dbReference type="PROSITE" id="PS51194">
    <property type="entry name" value="HELICASE_CTER"/>
    <property type="match status" value="1"/>
</dbReference>
<name>A0A843TS59_COLES</name>
<feature type="region of interest" description="Disordered" evidence="11">
    <location>
        <begin position="1188"/>
        <end position="1221"/>
    </location>
</feature>
<evidence type="ECO:0000256" key="6">
    <source>
        <dbReference type="ARBA" id="ARBA00022806"/>
    </source>
</evidence>
<dbReference type="PROSITE" id="PS51192">
    <property type="entry name" value="HELICASE_ATP_BIND_1"/>
    <property type="match status" value="1"/>
</dbReference>
<feature type="compositionally biased region" description="Acidic residues" evidence="11">
    <location>
        <begin position="1188"/>
        <end position="1210"/>
    </location>
</feature>
<keyword evidence="5" id="KW-0378">Hydrolase</keyword>